<dbReference type="AlphaFoldDB" id="A0A285UMH1"/>
<accession>A0A285UMH1</accession>
<dbReference type="Pfam" id="PF10543">
    <property type="entry name" value="ORF6N"/>
    <property type="match status" value="1"/>
</dbReference>
<evidence type="ECO:0000313" key="3">
    <source>
        <dbReference type="Proteomes" id="UP000219252"/>
    </source>
</evidence>
<keyword evidence="3" id="KW-1185">Reference proteome</keyword>
<evidence type="ECO:0000313" key="2">
    <source>
        <dbReference type="EMBL" id="SOC41441.1"/>
    </source>
</evidence>
<protein>
    <submittedName>
        <fullName evidence="2">ORF6N domain-containing protein</fullName>
    </submittedName>
</protein>
<sequence>MEYQDVFVVTTYRLGEMYQCPAETLIWNFLEHEDEFVEGVHFYQLTAEELEFLEAQFPYEFVECSSPYLWTFEGMYKHAELLSGLEAWKAYVNLVYYHFSESEELKEAVHILENVTKQLEALYIYRICEKEWNAQ</sequence>
<dbReference type="InterPro" id="IPR018873">
    <property type="entry name" value="KilA-N_DNA-bd_domain"/>
</dbReference>
<gene>
    <name evidence="2" type="ORF">SAMN05877842_11052</name>
</gene>
<reference evidence="3" key="1">
    <citation type="submission" date="2017-08" db="EMBL/GenBank/DDBJ databases">
        <authorList>
            <person name="Varghese N."/>
            <person name="Submissions S."/>
        </authorList>
    </citation>
    <scope>NUCLEOTIDE SEQUENCE [LARGE SCALE GENOMIC DNA]</scope>
    <source>
        <strain evidence="3">JC23</strain>
    </source>
</reference>
<dbReference type="RefSeq" id="WP_170949489.1">
    <property type="nucleotide sequence ID" value="NZ_OBQC01000010.1"/>
</dbReference>
<feature type="domain" description="KilA-N DNA-binding" evidence="1">
    <location>
        <begin position="2"/>
        <end position="80"/>
    </location>
</feature>
<proteinExistence type="predicted"/>
<name>A0A285UMH1_9BACL</name>
<organism evidence="2 3">
    <name type="scientific">Ureibacillus acetophenoni</name>
    <dbReference type="NCBI Taxonomy" id="614649"/>
    <lineage>
        <taxon>Bacteria</taxon>
        <taxon>Bacillati</taxon>
        <taxon>Bacillota</taxon>
        <taxon>Bacilli</taxon>
        <taxon>Bacillales</taxon>
        <taxon>Caryophanaceae</taxon>
        <taxon>Ureibacillus</taxon>
    </lineage>
</organism>
<evidence type="ECO:0000259" key="1">
    <source>
        <dbReference type="Pfam" id="PF10543"/>
    </source>
</evidence>
<dbReference type="EMBL" id="OBQC01000010">
    <property type="protein sequence ID" value="SOC41441.1"/>
    <property type="molecule type" value="Genomic_DNA"/>
</dbReference>
<dbReference type="Proteomes" id="UP000219252">
    <property type="component" value="Unassembled WGS sequence"/>
</dbReference>